<dbReference type="AlphaFoldDB" id="A0A0F9UMH6"/>
<organism evidence="2">
    <name type="scientific">marine sediment metagenome</name>
    <dbReference type="NCBI Taxonomy" id="412755"/>
    <lineage>
        <taxon>unclassified sequences</taxon>
        <taxon>metagenomes</taxon>
        <taxon>ecological metagenomes</taxon>
    </lineage>
</organism>
<reference evidence="2" key="1">
    <citation type="journal article" date="2015" name="Nature">
        <title>Complex archaea that bridge the gap between prokaryotes and eukaryotes.</title>
        <authorList>
            <person name="Spang A."/>
            <person name="Saw J.H."/>
            <person name="Jorgensen S.L."/>
            <person name="Zaremba-Niedzwiedzka K."/>
            <person name="Martijn J."/>
            <person name="Lind A.E."/>
            <person name="van Eijk R."/>
            <person name="Schleper C."/>
            <person name="Guy L."/>
            <person name="Ettema T.J."/>
        </authorList>
    </citation>
    <scope>NUCLEOTIDE SEQUENCE</scope>
</reference>
<accession>A0A0F9UMH6</accession>
<evidence type="ECO:0000313" key="2">
    <source>
        <dbReference type="EMBL" id="KKN92864.1"/>
    </source>
</evidence>
<dbReference type="NCBIfam" id="TIGR04137">
    <property type="entry name" value="Chlam_Ver_rRNA"/>
    <property type="match status" value="1"/>
</dbReference>
<feature type="region of interest" description="Disordered" evidence="1">
    <location>
        <begin position="53"/>
        <end position="93"/>
    </location>
</feature>
<evidence type="ECO:0008006" key="3">
    <source>
        <dbReference type="Google" id="ProtNLM"/>
    </source>
</evidence>
<feature type="compositionally biased region" description="Low complexity" evidence="1">
    <location>
        <begin position="76"/>
        <end position="87"/>
    </location>
</feature>
<gene>
    <name evidence="2" type="ORF">LCGC14_0203920</name>
</gene>
<protein>
    <recommendedName>
        <fullName evidence="3">Small basic protein</fullName>
    </recommendedName>
</protein>
<sequence length="93" mass="10045">MSIDRTLKFHGALKGSRSVLTRAERITLLIEEGKFDPEADNPFGLPKVRIRHSKVGTKSKKEAAPDAEAEAEAAEGTEAPAAEATEATENKKK</sequence>
<evidence type="ECO:0000256" key="1">
    <source>
        <dbReference type="SAM" id="MobiDB-lite"/>
    </source>
</evidence>
<proteinExistence type="predicted"/>
<dbReference type="InterPro" id="IPR026405">
    <property type="entry name" value="Chlam/Ver/Plancto_rRNA"/>
</dbReference>
<feature type="compositionally biased region" description="Acidic residues" evidence="1">
    <location>
        <begin position="65"/>
        <end position="75"/>
    </location>
</feature>
<name>A0A0F9UMH6_9ZZZZ</name>
<comment type="caution">
    <text evidence="2">The sequence shown here is derived from an EMBL/GenBank/DDBJ whole genome shotgun (WGS) entry which is preliminary data.</text>
</comment>
<dbReference type="EMBL" id="LAZR01000091">
    <property type="protein sequence ID" value="KKN92864.1"/>
    <property type="molecule type" value="Genomic_DNA"/>
</dbReference>